<dbReference type="InterPro" id="IPR025857">
    <property type="entry name" value="MacB_PCD"/>
</dbReference>
<evidence type="ECO:0000256" key="5">
    <source>
        <dbReference type="ARBA" id="ARBA00022989"/>
    </source>
</evidence>
<evidence type="ECO:0000259" key="9">
    <source>
        <dbReference type="Pfam" id="PF12704"/>
    </source>
</evidence>
<sequence>MYKYLLCWRYLRTRYIALASIISVMLGVATMIVVNSVMAGFADKMRDRLHGVLADIVVESNSINDGFDRYEDVMARLEEVAGGDIVAMAATMETPGILRYRVGSVHNERPVQIHGVRPLERAKTGDFAEFLFDEKGNRVPPSFDVPEKYRENSPAGAQLKEMEGDEDDELSRAVRETLRQHALEQVPEHGAIIGYALATYHPGNGQPDIFMARQGSKVSLAFPKAGTKPEAGLDEFTVVGYFKSGMSEYDSTHVYVPLERLQYLRLLSGGPDDKGKVNQIQLKVRPGVNLDALAERLQLSLEKIHPMYFHVWTWEQKQGPLLGAVAIEQSILNILLFMIIAVAGFGILAIFSMIVVEKTRDIGVMKALGASTAGIRGIFLGYGLLLGAVGSGVGMVGGLLFVRYINEIEKVLSRILQHKVFDDTIYYFDKIPTLVDPHTVIAIVVGALSIAVLASIWPAQRAAKLHPVKALRFE</sequence>
<keyword evidence="10" id="KW-0449">Lipoprotein</keyword>
<dbReference type="GO" id="GO:0098797">
    <property type="term" value="C:plasma membrane protein complex"/>
    <property type="evidence" value="ECO:0007669"/>
    <property type="project" value="TreeGrafter"/>
</dbReference>
<dbReference type="RefSeq" id="WP_148593784.1">
    <property type="nucleotide sequence ID" value="NZ_CP042997.1"/>
</dbReference>
<dbReference type="PANTHER" id="PTHR30489">
    <property type="entry name" value="LIPOPROTEIN-RELEASING SYSTEM TRANSMEMBRANE PROTEIN LOLE"/>
    <property type="match status" value="1"/>
</dbReference>
<dbReference type="AlphaFoldDB" id="A0A5B9VZP2"/>
<evidence type="ECO:0000256" key="1">
    <source>
        <dbReference type="ARBA" id="ARBA00004651"/>
    </source>
</evidence>
<dbReference type="InterPro" id="IPR003838">
    <property type="entry name" value="ABC3_permease_C"/>
</dbReference>
<keyword evidence="4 7" id="KW-0812">Transmembrane</keyword>
<keyword evidence="6 7" id="KW-0472">Membrane</keyword>
<evidence type="ECO:0000256" key="3">
    <source>
        <dbReference type="ARBA" id="ARBA00022475"/>
    </source>
</evidence>
<feature type="domain" description="ABC3 transporter permease C-terminal" evidence="8">
    <location>
        <begin position="333"/>
        <end position="467"/>
    </location>
</feature>
<gene>
    <name evidence="10" type="primary">lolE</name>
    <name evidence="10" type="ORF">OJF2_23070</name>
</gene>
<name>A0A5B9VZP2_9BACT</name>
<protein>
    <submittedName>
        <fullName evidence="10">Lipoprotein-releasing system transmembrane protein LolE</fullName>
    </submittedName>
</protein>
<accession>A0A5B9VZP2</accession>
<dbReference type="InterPro" id="IPR051447">
    <property type="entry name" value="Lipoprotein-release_system"/>
</dbReference>
<feature type="transmembrane region" description="Helical" evidence="7">
    <location>
        <begin position="15"/>
        <end position="38"/>
    </location>
</feature>
<feature type="transmembrane region" description="Helical" evidence="7">
    <location>
        <begin position="440"/>
        <end position="459"/>
    </location>
</feature>
<dbReference type="OrthoDB" id="9808461at2"/>
<evidence type="ECO:0000313" key="10">
    <source>
        <dbReference type="EMBL" id="QEH33778.1"/>
    </source>
</evidence>
<keyword evidence="5 7" id="KW-1133">Transmembrane helix</keyword>
<comment type="subcellular location">
    <subcellularLocation>
        <location evidence="1">Cell membrane</location>
        <topology evidence="1">Multi-pass membrane protein</topology>
    </subcellularLocation>
</comment>
<dbReference type="GO" id="GO:0044874">
    <property type="term" value="P:lipoprotein localization to outer membrane"/>
    <property type="evidence" value="ECO:0007669"/>
    <property type="project" value="TreeGrafter"/>
</dbReference>
<feature type="domain" description="MacB-like periplasmic core" evidence="9">
    <location>
        <begin position="19"/>
        <end position="298"/>
    </location>
</feature>
<dbReference type="EMBL" id="CP042997">
    <property type="protein sequence ID" value="QEH33778.1"/>
    <property type="molecule type" value="Genomic_DNA"/>
</dbReference>
<dbReference type="PANTHER" id="PTHR30489:SF0">
    <property type="entry name" value="LIPOPROTEIN-RELEASING SYSTEM TRANSMEMBRANE PROTEIN LOLE"/>
    <property type="match status" value="1"/>
</dbReference>
<evidence type="ECO:0000256" key="2">
    <source>
        <dbReference type="ARBA" id="ARBA00005236"/>
    </source>
</evidence>
<dbReference type="Pfam" id="PF12704">
    <property type="entry name" value="MacB_PCD"/>
    <property type="match status" value="1"/>
</dbReference>
<evidence type="ECO:0000313" key="11">
    <source>
        <dbReference type="Proteomes" id="UP000324233"/>
    </source>
</evidence>
<comment type="similarity">
    <text evidence="2">Belongs to the ABC-4 integral membrane protein family. LolC/E subfamily.</text>
</comment>
<dbReference type="Pfam" id="PF02687">
    <property type="entry name" value="FtsX"/>
    <property type="match status" value="1"/>
</dbReference>
<proteinExistence type="inferred from homology"/>
<organism evidence="10 11">
    <name type="scientific">Aquisphaera giovannonii</name>
    <dbReference type="NCBI Taxonomy" id="406548"/>
    <lineage>
        <taxon>Bacteria</taxon>
        <taxon>Pseudomonadati</taxon>
        <taxon>Planctomycetota</taxon>
        <taxon>Planctomycetia</taxon>
        <taxon>Isosphaerales</taxon>
        <taxon>Isosphaeraceae</taxon>
        <taxon>Aquisphaera</taxon>
    </lineage>
</organism>
<evidence type="ECO:0000256" key="6">
    <source>
        <dbReference type="ARBA" id="ARBA00023136"/>
    </source>
</evidence>
<keyword evidence="3" id="KW-1003">Cell membrane</keyword>
<dbReference type="Proteomes" id="UP000324233">
    <property type="component" value="Chromosome"/>
</dbReference>
<keyword evidence="11" id="KW-1185">Reference proteome</keyword>
<dbReference type="KEGG" id="agv:OJF2_23070"/>
<feature type="transmembrane region" description="Helical" evidence="7">
    <location>
        <begin position="334"/>
        <end position="356"/>
    </location>
</feature>
<evidence type="ECO:0000256" key="4">
    <source>
        <dbReference type="ARBA" id="ARBA00022692"/>
    </source>
</evidence>
<evidence type="ECO:0000256" key="7">
    <source>
        <dbReference type="SAM" id="Phobius"/>
    </source>
</evidence>
<evidence type="ECO:0000259" key="8">
    <source>
        <dbReference type="Pfam" id="PF02687"/>
    </source>
</evidence>
<reference evidence="10 11" key="1">
    <citation type="submission" date="2019-08" db="EMBL/GenBank/DDBJ databases">
        <title>Deep-cultivation of Planctomycetes and their phenomic and genomic characterization uncovers novel biology.</title>
        <authorList>
            <person name="Wiegand S."/>
            <person name="Jogler M."/>
            <person name="Boedeker C."/>
            <person name="Pinto D."/>
            <person name="Vollmers J."/>
            <person name="Rivas-Marin E."/>
            <person name="Kohn T."/>
            <person name="Peeters S.H."/>
            <person name="Heuer A."/>
            <person name="Rast P."/>
            <person name="Oberbeckmann S."/>
            <person name="Bunk B."/>
            <person name="Jeske O."/>
            <person name="Meyerdierks A."/>
            <person name="Storesund J.E."/>
            <person name="Kallscheuer N."/>
            <person name="Luecker S."/>
            <person name="Lage O.M."/>
            <person name="Pohl T."/>
            <person name="Merkel B.J."/>
            <person name="Hornburger P."/>
            <person name="Mueller R.-W."/>
            <person name="Bruemmer F."/>
            <person name="Labrenz M."/>
            <person name="Spormann A.M."/>
            <person name="Op den Camp H."/>
            <person name="Overmann J."/>
            <person name="Amann R."/>
            <person name="Jetten M.S.M."/>
            <person name="Mascher T."/>
            <person name="Medema M.H."/>
            <person name="Devos D.P."/>
            <person name="Kaster A.-K."/>
            <person name="Ovreas L."/>
            <person name="Rohde M."/>
            <person name="Galperin M.Y."/>
            <person name="Jogler C."/>
        </authorList>
    </citation>
    <scope>NUCLEOTIDE SEQUENCE [LARGE SCALE GENOMIC DNA]</scope>
    <source>
        <strain evidence="10 11">OJF2</strain>
    </source>
</reference>
<feature type="transmembrane region" description="Helical" evidence="7">
    <location>
        <begin position="377"/>
        <end position="402"/>
    </location>
</feature>